<dbReference type="Pfam" id="PF01522">
    <property type="entry name" value="Polysacc_deac_1"/>
    <property type="match status" value="1"/>
</dbReference>
<dbReference type="PANTHER" id="PTHR10587">
    <property type="entry name" value="GLYCOSYL TRANSFERASE-RELATED"/>
    <property type="match status" value="1"/>
</dbReference>
<proteinExistence type="predicted"/>
<dbReference type="OrthoDB" id="276604at2"/>
<evidence type="ECO:0000259" key="2">
    <source>
        <dbReference type="PROSITE" id="PS51677"/>
    </source>
</evidence>
<dbReference type="Proteomes" id="UP000323164">
    <property type="component" value="Unassembled WGS sequence"/>
</dbReference>
<dbReference type="InterPro" id="IPR011330">
    <property type="entry name" value="Glyco_hydro/deAcase_b/a-brl"/>
</dbReference>
<protein>
    <submittedName>
        <fullName evidence="3">Polysaccharide deacetylase family protein</fullName>
    </submittedName>
</protein>
<dbReference type="PANTHER" id="PTHR10587:SF137">
    <property type="entry name" value="4-DEOXY-4-FORMAMIDO-L-ARABINOSE-PHOSPHOUNDECAPRENOL DEFORMYLASE ARND-RELATED"/>
    <property type="match status" value="1"/>
</dbReference>
<comment type="caution">
    <text evidence="3">The sequence shown here is derived from an EMBL/GenBank/DDBJ whole genome shotgun (WGS) entry which is preliminary data.</text>
</comment>
<accession>A0A5D8Z6D3</accession>
<dbReference type="Gene3D" id="3.20.20.370">
    <property type="entry name" value="Glycoside hydrolase/deacetylase"/>
    <property type="match status" value="1"/>
</dbReference>
<dbReference type="EMBL" id="VTRV01000046">
    <property type="protein sequence ID" value="TZF90257.1"/>
    <property type="molecule type" value="Genomic_DNA"/>
</dbReference>
<keyword evidence="4" id="KW-1185">Reference proteome</keyword>
<organism evidence="3 4">
    <name type="scientific">Cognatilysobacter lacus</name>
    <dbReference type="NCBI Taxonomy" id="1643323"/>
    <lineage>
        <taxon>Bacteria</taxon>
        <taxon>Pseudomonadati</taxon>
        <taxon>Pseudomonadota</taxon>
        <taxon>Gammaproteobacteria</taxon>
        <taxon>Lysobacterales</taxon>
        <taxon>Lysobacteraceae</taxon>
        <taxon>Cognatilysobacter</taxon>
    </lineage>
</organism>
<keyword evidence="1" id="KW-0812">Transmembrane</keyword>
<gene>
    <name evidence="3" type="ORF">FW784_06070</name>
</gene>
<dbReference type="RefSeq" id="WP_149352462.1">
    <property type="nucleotide sequence ID" value="NZ_VTRV01000046.1"/>
</dbReference>
<keyword evidence="1" id="KW-0472">Membrane</keyword>
<keyword evidence="1" id="KW-1133">Transmembrane helix</keyword>
<reference evidence="3 4" key="1">
    <citation type="submission" date="2019-08" db="EMBL/GenBank/DDBJ databases">
        <title>Draft genome sequence of Lysobacter sp. UKS-15.</title>
        <authorList>
            <person name="Im W.-T."/>
        </authorList>
    </citation>
    <scope>NUCLEOTIDE SEQUENCE [LARGE SCALE GENOMIC DNA]</scope>
    <source>
        <strain evidence="3 4">UKS-15</strain>
    </source>
</reference>
<sequence length="277" mass="31112">MSVPAIAVHRVPRHPNAWWVVLLLAHWLVAWLWWSYGWQVALPLLAVTHLAMVWGTLRPDSRLFGPALTRVATDQRVLWLTIDDGPSDETPAVLDLLDAHGAKATFFLVGERARRYPEHVREILRRGHGIGNHSDSHFTRRFWALGPRTMRDEIEHAQATLTEIAGIRPVWFRAVVGMANPFVAAPLQRLGLARVAWTARGFDGAVSDPRRVLRRVERQLAPGVIVLAHEGARHGRNLETLTLLLQRFDELGYRCVVPVPQMAGGPDIAPVETRLAD</sequence>
<evidence type="ECO:0000256" key="1">
    <source>
        <dbReference type="SAM" id="Phobius"/>
    </source>
</evidence>
<dbReference type="GO" id="GO:0016810">
    <property type="term" value="F:hydrolase activity, acting on carbon-nitrogen (but not peptide) bonds"/>
    <property type="evidence" value="ECO:0007669"/>
    <property type="project" value="InterPro"/>
</dbReference>
<dbReference type="InterPro" id="IPR002509">
    <property type="entry name" value="NODB_dom"/>
</dbReference>
<dbReference type="PROSITE" id="PS51677">
    <property type="entry name" value="NODB"/>
    <property type="match status" value="1"/>
</dbReference>
<dbReference type="CDD" id="cd10917">
    <property type="entry name" value="CE4_NodB_like_6s_7s"/>
    <property type="match status" value="1"/>
</dbReference>
<feature type="transmembrane region" description="Helical" evidence="1">
    <location>
        <begin position="16"/>
        <end position="34"/>
    </location>
</feature>
<dbReference type="GO" id="GO:0005975">
    <property type="term" value="P:carbohydrate metabolic process"/>
    <property type="evidence" value="ECO:0007669"/>
    <property type="project" value="InterPro"/>
</dbReference>
<feature type="domain" description="NodB homology" evidence="2">
    <location>
        <begin position="76"/>
        <end position="256"/>
    </location>
</feature>
<dbReference type="InterPro" id="IPR050248">
    <property type="entry name" value="Polysacc_deacetylase_ArnD"/>
</dbReference>
<name>A0A5D8Z6D3_9GAMM</name>
<dbReference type="AlphaFoldDB" id="A0A5D8Z6D3"/>
<evidence type="ECO:0000313" key="4">
    <source>
        <dbReference type="Proteomes" id="UP000323164"/>
    </source>
</evidence>
<dbReference type="SUPFAM" id="SSF88713">
    <property type="entry name" value="Glycoside hydrolase/deacetylase"/>
    <property type="match status" value="1"/>
</dbReference>
<evidence type="ECO:0000313" key="3">
    <source>
        <dbReference type="EMBL" id="TZF90257.1"/>
    </source>
</evidence>